<reference evidence="3 4" key="1">
    <citation type="journal article" date="2019" name="J. Hered.">
        <title>An Improved Genome Assembly for Drosophila navojoa, the Basal Species in the mojavensis Cluster.</title>
        <authorList>
            <person name="Vanderlinde T."/>
            <person name="Dupim E.G."/>
            <person name="Nazario-Yepiz N.O."/>
            <person name="Carvalho A.B."/>
        </authorList>
    </citation>
    <scope>NUCLEOTIDE SEQUENCE [LARGE SCALE GENOMIC DNA]</scope>
    <source>
        <strain evidence="3">Navoj_Jal97</strain>
        <tissue evidence="3">Whole organism</tissue>
    </source>
</reference>
<name>A0A484ARM7_DRONA</name>
<sequence length="178" mass="20729">MLILPSLQRSPSAQQEAYKITCPLVSHPKLSNFRCNMTQFWQMSKNMMGWWLAEEEDQCHCDYHDDDETDVQESSGVGTIIVIYAALAGIFIGANVILRHLSNRKMRNEQQQRRRSRHSTNDVNKRSRKKLVLDSWSDAVEPTAEEEVQRLQLKDKELYFDLPDDNTDDDHFVDAKDN</sequence>
<dbReference type="AlphaFoldDB" id="A0A484ARM7"/>
<evidence type="ECO:0000313" key="4">
    <source>
        <dbReference type="Proteomes" id="UP000295192"/>
    </source>
</evidence>
<feature type="transmembrane region" description="Helical" evidence="2">
    <location>
        <begin position="77"/>
        <end position="98"/>
    </location>
</feature>
<evidence type="ECO:0000313" key="3">
    <source>
        <dbReference type="EMBL" id="TDG39018.1"/>
    </source>
</evidence>
<evidence type="ECO:0000256" key="1">
    <source>
        <dbReference type="SAM" id="MobiDB-lite"/>
    </source>
</evidence>
<organism evidence="3 4">
    <name type="scientific">Drosophila navojoa</name>
    <name type="common">Fruit fly</name>
    <dbReference type="NCBI Taxonomy" id="7232"/>
    <lineage>
        <taxon>Eukaryota</taxon>
        <taxon>Metazoa</taxon>
        <taxon>Ecdysozoa</taxon>
        <taxon>Arthropoda</taxon>
        <taxon>Hexapoda</taxon>
        <taxon>Insecta</taxon>
        <taxon>Pterygota</taxon>
        <taxon>Neoptera</taxon>
        <taxon>Endopterygota</taxon>
        <taxon>Diptera</taxon>
        <taxon>Brachycera</taxon>
        <taxon>Muscomorpha</taxon>
        <taxon>Ephydroidea</taxon>
        <taxon>Drosophilidae</taxon>
        <taxon>Drosophila</taxon>
    </lineage>
</organism>
<keyword evidence="4" id="KW-1185">Reference proteome</keyword>
<dbReference type="OMA" id="MGWWLAE"/>
<dbReference type="Proteomes" id="UP000295192">
    <property type="component" value="Unassembled WGS sequence"/>
</dbReference>
<keyword evidence="2" id="KW-0812">Transmembrane</keyword>
<comment type="caution">
    <text evidence="3">The sequence shown here is derived from an EMBL/GenBank/DDBJ whole genome shotgun (WGS) entry which is preliminary data.</text>
</comment>
<protein>
    <submittedName>
        <fullName evidence="3">Uncharacterized protein</fullName>
    </submittedName>
</protein>
<accession>A0A484ARM7</accession>
<keyword evidence="2" id="KW-0472">Membrane</keyword>
<proteinExistence type="predicted"/>
<keyword evidence="2" id="KW-1133">Transmembrane helix</keyword>
<gene>
    <name evidence="3" type="ORF">AWZ03_014558</name>
</gene>
<dbReference type="EMBL" id="LSRL02001465">
    <property type="protein sequence ID" value="TDG39018.1"/>
    <property type="molecule type" value="Genomic_DNA"/>
</dbReference>
<feature type="region of interest" description="Disordered" evidence="1">
    <location>
        <begin position="106"/>
        <end position="127"/>
    </location>
</feature>
<evidence type="ECO:0000256" key="2">
    <source>
        <dbReference type="SAM" id="Phobius"/>
    </source>
</evidence>